<evidence type="ECO:0000313" key="5">
    <source>
        <dbReference type="Proteomes" id="UP000238196"/>
    </source>
</evidence>
<dbReference type="SUPFAM" id="SSF54593">
    <property type="entry name" value="Glyoxalase/Bleomycin resistance protein/Dihydroxybiphenyl dioxygenase"/>
    <property type="match status" value="1"/>
</dbReference>
<evidence type="ECO:0000256" key="1">
    <source>
        <dbReference type="ARBA" id="ARBA00022723"/>
    </source>
</evidence>
<dbReference type="InterPro" id="IPR004360">
    <property type="entry name" value="Glyas_Fos-R_dOase_dom"/>
</dbReference>
<evidence type="ECO:0000256" key="2">
    <source>
        <dbReference type="HAMAP-Rule" id="MF_02238"/>
    </source>
</evidence>
<dbReference type="Gene3D" id="3.10.180.10">
    <property type="entry name" value="2,3-Dihydroxybiphenyl 1,2-Dioxygenase, domain 1"/>
    <property type="match status" value="2"/>
</dbReference>
<dbReference type="EMBL" id="PRLP01000028">
    <property type="protein sequence ID" value="PPC77655.1"/>
    <property type="molecule type" value="Genomic_DNA"/>
</dbReference>
<dbReference type="Pfam" id="PF00903">
    <property type="entry name" value="Glyoxalase"/>
    <property type="match status" value="1"/>
</dbReference>
<dbReference type="HAMAP" id="MF_02238">
    <property type="entry name" value="DSD"/>
    <property type="match status" value="1"/>
</dbReference>
<dbReference type="PANTHER" id="PTHR12110">
    <property type="entry name" value="HYDROXYPYRUVATE ISOMERASE"/>
    <property type="match status" value="1"/>
</dbReference>
<dbReference type="InterPro" id="IPR041736">
    <property type="entry name" value="4OHPhenylPyrv_dOase_N"/>
</dbReference>
<feature type="domain" description="VOC" evidence="3">
    <location>
        <begin position="440"/>
        <end position="587"/>
    </location>
</feature>
<comment type="function">
    <text evidence="2">Catalyzes the conversion of 3-dehydroshikimate to protocatechuate (3,4-dihydroxybenzoate), a common intermediate of quinate and shikimate degradation pathways.</text>
</comment>
<dbReference type="CDD" id="cd08342">
    <property type="entry name" value="HPPD_N_like"/>
    <property type="match status" value="1"/>
</dbReference>
<comment type="cofactor">
    <cofactor evidence="2">
        <name>a divalent metal cation</name>
        <dbReference type="ChEBI" id="CHEBI:60240"/>
    </cofactor>
</comment>
<dbReference type="GO" id="GO:0046565">
    <property type="term" value="F:3-dehydroshikimate dehydratase activity"/>
    <property type="evidence" value="ECO:0007669"/>
    <property type="project" value="UniProtKB-UniRule"/>
</dbReference>
<evidence type="ECO:0000259" key="3">
    <source>
        <dbReference type="PROSITE" id="PS51819"/>
    </source>
</evidence>
<dbReference type="InterPro" id="IPR050312">
    <property type="entry name" value="IolE/XylAMocC-like"/>
</dbReference>
<comment type="similarity">
    <text evidence="2">Belongs to the bacterial two-domain DSD family.</text>
</comment>
<keyword evidence="4" id="KW-0413">Isomerase</keyword>
<dbReference type="GO" id="GO:0046279">
    <property type="term" value="P:3,4-dihydroxybenzoate biosynthetic process"/>
    <property type="evidence" value="ECO:0007669"/>
    <property type="project" value="UniProtKB-UniRule"/>
</dbReference>
<dbReference type="Gene3D" id="3.20.20.150">
    <property type="entry name" value="Divalent-metal-dependent TIM barrel enzymes"/>
    <property type="match status" value="1"/>
</dbReference>
<dbReference type="InterPro" id="IPR029068">
    <property type="entry name" value="Glyas_Bleomycin-R_OHBP_Dase"/>
</dbReference>
<comment type="catalytic activity">
    <reaction evidence="2">
        <text>3-dehydroshikimate = 3,4-dihydroxybenzoate + H2O</text>
        <dbReference type="Rhea" id="RHEA:24848"/>
        <dbReference type="ChEBI" id="CHEBI:15377"/>
        <dbReference type="ChEBI" id="CHEBI:16630"/>
        <dbReference type="ChEBI" id="CHEBI:36241"/>
        <dbReference type="EC" id="4.2.1.118"/>
    </reaction>
</comment>
<dbReference type="PANTHER" id="PTHR12110:SF21">
    <property type="entry name" value="XYLOSE ISOMERASE-LIKE TIM BARREL DOMAIN-CONTAINING PROTEIN"/>
    <property type="match status" value="1"/>
</dbReference>
<accession>A0A2S5KSL9</accession>
<dbReference type="InterPro" id="IPR043700">
    <property type="entry name" value="DSD"/>
</dbReference>
<comment type="pathway">
    <text evidence="2">Aromatic compound metabolism; 3,4-dihydroxybenzoate biosynthesis.</text>
</comment>
<comment type="caution">
    <text evidence="4">The sequence shown here is derived from an EMBL/GenBank/DDBJ whole genome shotgun (WGS) entry which is preliminary data.</text>
</comment>
<dbReference type="GO" id="GO:0016853">
    <property type="term" value="F:isomerase activity"/>
    <property type="evidence" value="ECO:0007669"/>
    <property type="project" value="UniProtKB-KW"/>
</dbReference>
<comment type="caution">
    <text evidence="2">Lacks conserved residue(s) required for the propagation of feature annotation.</text>
</comment>
<dbReference type="PROSITE" id="PS51819">
    <property type="entry name" value="VOC"/>
    <property type="match status" value="1"/>
</dbReference>
<dbReference type="SUPFAM" id="SSF51658">
    <property type="entry name" value="Xylose isomerase-like"/>
    <property type="match status" value="1"/>
</dbReference>
<dbReference type="InterPro" id="IPR036237">
    <property type="entry name" value="Xyl_isomerase-like_sf"/>
</dbReference>
<organism evidence="4 5">
    <name type="scientific">Proteobacteria bacterium 228</name>
    <dbReference type="NCBI Taxonomy" id="2083153"/>
    <lineage>
        <taxon>Bacteria</taxon>
        <taxon>Pseudomonadati</taxon>
        <taxon>Pseudomonadota</taxon>
    </lineage>
</organism>
<dbReference type="Pfam" id="PF14696">
    <property type="entry name" value="Glyoxalase_5"/>
    <property type="match status" value="1"/>
</dbReference>
<reference evidence="4 5" key="1">
    <citation type="submission" date="2018-02" db="EMBL/GenBank/DDBJ databases">
        <title>novel marine gammaproteobacteria from coastal saline agro ecosystem.</title>
        <authorList>
            <person name="Krishnan R."/>
            <person name="Ramesh Kumar N."/>
        </authorList>
    </citation>
    <scope>NUCLEOTIDE SEQUENCE [LARGE SCALE GENOMIC DNA]</scope>
    <source>
        <strain evidence="4 5">228</strain>
    </source>
</reference>
<keyword evidence="1 2" id="KW-0479">Metal-binding</keyword>
<gene>
    <name evidence="4" type="ORF">C4K68_09250</name>
</gene>
<dbReference type="GO" id="GO:0046872">
    <property type="term" value="F:metal ion binding"/>
    <property type="evidence" value="ECO:0007669"/>
    <property type="project" value="UniProtKB-UniRule"/>
</dbReference>
<sequence>MRKAIATVTLSGDLYEKFEACAAAGYQGVEIFENDLMLFDRTPEEVRELARSFSLDILSLQPLRDFEALPEETMKKNLLRAARKFELMQRLGAQHLLVCSNTSAQAQDNNEQAAADLARLAEMGKAHGIAVGYSALAWGRHVNRYEQAWEIVRMADHSHLGLVVNSFHLFAAGSDLALLQQLPLNKLSYVQLADAPSLQMETLQLSRHFRCFPGQGDMPVLELMACLQQRGYRGYISHEIFNDDFRAAPPKPKAVDGMRSMLWMDEQLARQSEQASVLAEQEEVGVLPPQASVDDLEFIEFAIDGEEAAELTALLTGLGFEESHRHRSKDVSLWRQGQINLVLNHEMESMAHSHFLLHGVSVCALGFSTRDLGAMLRRAEYFLCPRMGNKIGPGELNIPAVRGVGDSVVYFVEHSERLKFYDVDFFPLKQASTAALGLTRIDHIAQTVNPGDFLSASFFYKSVFGFEVESNQDLFDLYGTVVSRTITNADKRVRIPLNMSANQQSSSQRFLRQAKGSGIQQIAFACDDIFHAAEAVDRRYVLPIPANYYTELAIKYDLDEALVSRMQALNILYDRNEDGEFFHLYTREVHGVFFEILQRAGGYDRYGEVNSHVRMGCQSREYRDKQRRLESLLALY</sequence>
<dbReference type="InterPro" id="IPR037523">
    <property type="entry name" value="VOC_core"/>
</dbReference>
<protein>
    <recommendedName>
        <fullName evidence="2">3-dehydroshikimate dehydratase</fullName>
        <shortName evidence="2">DSD</shortName>
        <ecNumber evidence="2">4.2.1.118</ecNumber>
    </recommendedName>
</protein>
<dbReference type="Pfam" id="PF01261">
    <property type="entry name" value="AP_endonuc_2"/>
    <property type="match status" value="1"/>
</dbReference>
<dbReference type="Proteomes" id="UP000238196">
    <property type="component" value="Unassembled WGS sequence"/>
</dbReference>
<name>A0A2S5KSL9_9PROT</name>
<dbReference type="EC" id="4.2.1.118" evidence="2"/>
<dbReference type="InterPro" id="IPR013022">
    <property type="entry name" value="Xyl_isomerase-like_TIM-brl"/>
</dbReference>
<keyword evidence="2" id="KW-0456">Lyase</keyword>
<dbReference type="OrthoDB" id="5288589at2"/>
<evidence type="ECO:0000313" key="4">
    <source>
        <dbReference type="EMBL" id="PPC77655.1"/>
    </source>
</evidence>
<dbReference type="UniPathway" id="UPA00088"/>
<dbReference type="AlphaFoldDB" id="A0A2S5KSL9"/>
<proteinExistence type="inferred from homology"/>